<organism evidence="4 5">
    <name type="scientific">Nocardia higoensis</name>
    <dbReference type="NCBI Taxonomy" id="228599"/>
    <lineage>
        <taxon>Bacteria</taxon>
        <taxon>Bacillati</taxon>
        <taxon>Actinomycetota</taxon>
        <taxon>Actinomycetes</taxon>
        <taxon>Mycobacteriales</taxon>
        <taxon>Nocardiaceae</taxon>
        <taxon>Nocardia</taxon>
    </lineage>
</organism>
<feature type="signal peptide" evidence="1">
    <location>
        <begin position="1"/>
        <end position="27"/>
    </location>
</feature>
<name>A0ABS0DDJ9_9NOCA</name>
<dbReference type="Pfam" id="PF24088">
    <property type="entry name" value="DUF7373"/>
    <property type="match status" value="1"/>
</dbReference>
<feature type="domain" description="DUF7373" evidence="2">
    <location>
        <begin position="57"/>
        <end position="253"/>
    </location>
</feature>
<dbReference type="Pfam" id="PF24092">
    <property type="entry name" value="DUF7373_C"/>
    <property type="match status" value="1"/>
</dbReference>
<evidence type="ECO:0000313" key="5">
    <source>
        <dbReference type="Proteomes" id="UP000707731"/>
    </source>
</evidence>
<gene>
    <name evidence="4" type="ORF">IU449_16875</name>
</gene>
<reference evidence="4 5" key="1">
    <citation type="submission" date="2020-10" db="EMBL/GenBank/DDBJ databases">
        <title>Identification of Nocardia species via Next-generation sequencing and recognition of intraspecies genetic diversity.</title>
        <authorList>
            <person name="Li P."/>
            <person name="Li P."/>
            <person name="Lu B."/>
        </authorList>
    </citation>
    <scope>NUCLEOTIDE SEQUENCE [LARGE SCALE GENOMIC DNA]</scope>
    <source>
        <strain evidence="4 5">BJ06-0143</strain>
    </source>
</reference>
<accession>A0ABS0DDJ9</accession>
<dbReference type="PROSITE" id="PS51257">
    <property type="entry name" value="PROKAR_LIPOPROTEIN"/>
    <property type="match status" value="1"/>
</dbReference>
<evidence type="ECO:0000256" key="1">
    <source>
        <dbReference type="SAM" id="SignalP"/>
    </source>
</evidence>
<proteinExistence type="predicted"/>
<dbReference type="InterPro" id="IPR056463">
    <property type="entry name" value="DUF7373_C"/>
</dbReference>
<evidence type="ECO:0000259" key="2">
    <source>
        <dbReference type="Pfam" id="PF24088"/>
    </source>
</evidence>
<feature type="domain" description="DUF7373" evidence="3">
    <location>
        <begin position="258"/>
        <end position="403"/>
    </location>
</feature>
<dbReference type="Proteomes" id="UP000707731">
    <property type="component" value="Unassembled WGS sequence"/>
</dbReference>
<dbReference type="EMBL" id="JADLQN010000002">
    <property type="protein sequence ID" value="MBF6356195.1"/>
    <property type="molecule type" value="Genomic_DNA"/>
</dbReference>
<dbReference type="RefSeq" id="WP_195003008.1">
    <property type="nucleotide sequence ID" value="NZ_JADLQN010000002.1"/>
</dbReference>
<keyword evidence="1" id="KW-0732">Signal</keyword>
<comment type="caution">
    <text evidence="4">The sequence shown here is derived from an EMBL/GenBank/DDBJ whole genome shotgun (WGS) entry which is preliminary data.</text>
</comment>
<sequence length="405" mass="44224">MRKKTPARAALALAAAAALSITGSGCGSEIDGSPVRAQTDLSTLNVGNFRTAPEQMGNAGNERQARVRESQRLGDYVALPFEADPSYTEDVWSVRPHVVLDQDALGALIINDTFDEVAEDLVAGWVNAWSTGGGPDDPRRTMNIAVLMFPDAVTAEEVGPALEHDDFTYNPGNEPVAIGKYPATKAHWRPNVSSIGSWTVHDRYVVFVKIDDGISPPDLPALTAQVEQILDVQVPLLDEFEPTPADQLRRIPLDPEGLLGRTLPTDPTTPIRADPDGLYTGRAILSLLQAAPGDLEMLREHDVDLVAFGDAVVFRSEEAESAMALWQRWRPSAAPKPEQRIVEAPSGLGDNVECYADLYIFEGTERIRGYLCVLQVDRYTVQAYAQQLQILHQKISAQYALLTAQ</sequence>
<protein>
    <submittedName>
        <fullName evidence="4">Uncharacterized protein</fullName>
    </submittedName>
</protein>
<evidence type="ECO:0000259" key="3">
    <source>
        <dbReference type="Pfam" id="PF24092"/>
    </source>
</evidence>
<keyword evidence="5" id="KW-1185">Reference proteome</keyword>
<feature type="chain" id="PRO_5045715865" evidence="1">
    <location>
        <begin position="28"/>
        <end position="405"/>
    </location>
</feature>
<dbReference type="InterPro" id="IPR055797">
    <property type="entry name" value="DUF7373"/>
</dbReference>
<evidence type="ECO:0000313" key="4">
    <source>
        <dbReference type="EMBL" id="MBF6356195.1"/>
    </source>
</evidence>